<accession>A0ABW3U1E0</accession>
<dbReference type="GO" id="GO:0016787">
    <property type="term" value="F:hydrolase activity"/>
    <property type="evidence" value="ECO:0007669"/>
    <property type="project" value="UniProtKB-KW"/>
</dbReference>
<sequence>MNFLNKVLTKDGCAIHYWITYAKDRPWLIFLHGAGADHNMFNDQIEEMDESFNVLLWDARGHGLSRPIGEEFSLKMLMEDLKAIMSQERIQKATFIGQSMGGNLAQEMAFHYPEMVDNLVLIDCTCNTMELSIAEKTAIWMAPFIMKSCPGKWLLPLSANASSVKKDVQQYLKSTFYRIGKNDFTTIFLATTKCLHAEKDYFINKPMLLVCGELDKTGNIKKIARRWASRETQCEFHWIPDAGHCANQDNPVFFNKLLLQFLRKQCTI</sequence>
<dbReference type="InterPro" id="IPR029058">
    <property type="entry name" value="AB_hydrolase_fold"/>
</dbReference>
<dbReference type="SUPFAM" id="SSF53474">
    <property type="entry name" value="alpha/beta-Hydrolases"/>
    <property type="match status" value="1"/>
</dbReference>
<keyword evidence="2" id="KW-0378">Hydrolase</keyword>
<dbReference type="Gene3D" id="3.40.50.1820">
    <property type="entry name" value="alpha/beta hydrolase"/>
    <property type="match status" value="1"/>
</dbReference>
<evidence type="ECO:0000313" key="2">
    <source>
        <dbReference type="EMBL" id="MFD1206608.1"/>
    </source>
</evidence>
<dbReference type="PRINTS" id="PR00111">
    <property type="entry name" value="ABHYDROLASE"/>
</dbReference>
<dbReference type="Proteomes" id="UP001597231">
    <property type="component" value="Unassembled WGS sequence"/>
</dbReference>
<comment type="caution">
    <text evidence="2">The sequence shown here is derived from an EMBL/GenBank/DDBJ whole genome shotgun (WGS) entry which is preliminary data.</text>
</comment>
<name>A0ABW3U1E0_9BACL</name>
<evidence type="ECO:0000259" key="1">
    <source>
        <dbReference type="Pfam" id="PF00561"/>
    </source>
</evidence>
<dbReference type="EMBL" id="JBHTLT010000126">
    <property type="protein sequence ID" value="MFD1206608.1"/>
    <property type="molecule type" value="Genomic_DNA"/>
</dbReference>
<dbReference type="InterPro" id="IPR050266">
    <property type="entry name" value="AB_hydrolase_sf"/>
</dbReference>
<organism evidence="2 3">
    <name type="scientific">Sporosarcina contaminans</name>
    <dbReference type="NCBI Taxonomy" id="633403"/>
    <lineage>
        <taxon>Bacteria</taxon>
        <taxon>Bacillati</taxon>
        <taxon>Bacillota</taxon>
        <taxon>Bacilli</taxon>
        <taxon>Bacillales</taxon>
        <taxon>Caryophanaceae</taxon>
        <taxon>Sporosarcina</taxon>
    </lineage>
</organism>
<gene>
    <name evidence="2" type="ORF">ACFQ38_16045</name>
</gene>
<dbReference type="InterPro" id="IPR000073">
    <property type="entry name" value="AB_hydrolase_1"/>
</dbReference>
<reference evidence="3" key="1">
    <citation type="journal article" date="2019" name="Int. J. Syst. Evol. Microbiol.">
        <title>The Global Catalogue of Microorganisms (GCM) 10K type strain sequencing project: providing services to taxonomists for standard genome sequencing and annotation.</title>
        <authorList>
            <consortium name="The Broad Institute Genomics Platform"/>
            <consortium name="The Broad Institute Genome Sequencing Center for Infectious Disease"/>
            <person name="Wu L."/>
            <person name="Ma J."/>
        </authorList>
    </citation>
    <scope>NUCLEOTIDE SEQUENCE [LARGE SCALE GENOMIC DNA]</scope>
    <source>
        <strain evidence="3">CCUG 53915</strain>
    </source>
</reference>
<keyword evidence="3" id="KW-1185">Reference proteome</keyword>
<dbReference type="RefSeq" id="WP_336825248.1">
    <property type="nucleotide sequence ID" value="NZ_JBHTLT010000126.1"/>
</dbReference>
<protein>
    <submittedName>
        <fullName evidence="2">Alpha/beta fold hydrolase</fullName>
    </submittedName>
</protein>
<dbReference type="PANTHER" id="PTHR43798">
    <property type="entry name" value="MONOACYLGLYCEROL LIPASE"/>
    <property type="match status" value="1"/>
</dbReference>
<proteinExistence type="predicted"/>
<feature type="domain" description="AB hydrolase-1" evidence="1">
    <location>
        <begin position="26"/>
        <end position="250"/>
    </location>
</feature>
<dbReference type="Pfam" id="PF00561">
    <property type="entry name" value="Abhydrolase_1"/>
    <property type="match status" value="1"/>
</dbReference>
<evidence type="ECO:0000313" key="3">
    <source>
        <dbReference type="Proteomes" id="UP001597231"/>
    </source>
</evidence>